<evidence type="ECO:0000313" key="3">
    <source>
        <dbReference type="EMBL" id="QPR30871.1"/>
    </source>
</evidence>
<accession>A0AAW9SXT9</accession>
<sequence>MSDGLDYDPDTTGDFDETTLDGSEGLDGDFLTGDGENYVMDPPDRWRGASPHDTLGKRLAEEKPDIDVDDDLDDDPEMRYGDVDGHEPFEFGNDGPRDPDRNRRMGWTTY</sequence>
<proteinExistence type="predicted"/>
<reference evidence="5 6" key="1">
    <citation type="submission" date="2020-12" db="EMBL/GenBank/DDBJ databases">
        <title>FDA dAtabase for Regulatory Grade micrObial Sequences (FDA-ARGOS): Supporting development and validation of Infectious Disease Dx tests.</title>
        <authorList>
            <person name="Sproer C."/>
            <person name="Gronow S."/>
            <person name="Severitt S."/>
            <person name="Schroder I."/>
            <person name="Tallon L."/>
            <person name="Sadzewicz L."/>
            <person name="Zhao X."/>
            <person name="Boylan J."/>
            <person name="Ott S."/>
            <person name="Bowen H."/>
            <person name="Vavikolanu K."/>
            <person name="Mehta A."/>
            <person name="Aluvathingal J."/>
            <person name="Nadendla S."/>
            <person name="Lowell S."/>
            <person name="Myers T."/>
            <person name="Yan Y."/>
            <person name="Sichtig H."/>
        </authorList>
    </citation>
    <scope>NUCLEOTIDE SEQUENCE [LARGE SCALE GENOMIC DNA]</scope>
    <source>
        <strain evidence="3 5">FDAARGOS_938</strain>
        <strain evidence="4 6">FDAARGOS_991</strain>
    </source>
</reference>
<evidence type="ECO:0008006" key="8">
    <source>
        <dbReference type="Google" id="ProtNLM"/>
    </source>
</evidence>
<protein>
    <recommendedName>
        <fullName evidence="8">DUF5709 domain-containing protein</fullName>
    </recommendedName>
</protein>
<keyword evidence="6" id="KW-1185">Reference proteome</keyword>
<dbReference type="Proteomes" id="UP000595198">
    <property type="component" value="Chromosome"/>
</dbReference>
<feature type="compositionally biased region" description="Basic and acidic residues" evidence="1">
    <location>
        <begin position="77"/>
        <end position="103"/>
    </location>
</feature>
<organism evidence="2 7">
    <name type="scientific">Corynebacterium amycolatum</name>
    <dbReference type="NCBI Taxonomy" id="43765"/>
    <lineage>
        <taxon>Bacteria</taxon>
        <taxon>Bacillati</taxon>
        <taxon>Actinomycetota</taxon>
        <taxon>Actinomycetes</taxon>
        <taxon>Mycobacteriales</taxon>
        <taxon>Corynebacteriaceae</taxon>
        <taxon>Corynebacterium</taxon>
    </lineage>
</organism>
<evidence type="ECO:0000313" key="7">
    <source>
        <dbReference type="Proteomes" id="UP001223646"/>
    </source>
</evidence>
<reference evidence="2" key="2">
    <citation type="submission" date="2023-05" db="EMBL/GenBank/DDBJ databases">
        <authorList>
            <person name="Du J."/>
        </authorList>
    </citation>
    <scope>NUCLEOTIDE SEQUENCE</scope>
    <source>
        <strain evidence="2">UMB1064</strain>
    </source>
</reference>
<evidence type="ECO:0000313" key="2">
    <source>
        <dbReference type="EMBL" id="MEO3716993.1"/>
    </source>
</evidence>
<dbReference type="AlphaFoldDB" id="A0AAW9SXT9"/>
<feature type="compositionally biased region" description="Acidic residues" evidence="1">
    <location>
        <begin position="1"/>
        <end position="27"/>
    </location>
</feature>
<dbReference type="RefSeq" id="WP_048733964.1">
    <property type="nucleotide sequence ID" value="NZ_CP065628.1"/>
</dbReference>
<evidence type="ECO:0000313" key="4">
    <source>
        <dbReference type="EMBL" id="QQB82701.1"/>
    </source>
</evidence>
<dbReference type="Proteomes" id="UP001223646">
    <property type="component" value="Unassembled WGS sequence"/>
</dbReference>
<dbReference type="Proteomes" id="UP000594774">
    <property type="component" value="Chromosome"/>
</dbReference>
<feature type="region of interest" description="Disordered" evidence="1">
    <location>
        <begin position="1"/>
        <end position="110"/>
    </location>
</feature>
<feature type="compositionally biased region" description="Basic and acidic residues" evidence="1">
    <location>
        <begin position="54"/>
        <end position="66"/>
    </location>
</feature>
<dbReference type="EMBL" id="CP066023">
    <property type="protein sequence ID" value="QQB82701.1"/>
    <property type="molecule type" value="Genomic_DNA"/>
</dbReference>
<gene>
    <name evidence="3" type="ORF">I6G95_12015</name>
    <name evidence="4" type="ORF">I6H48_12540</name>
    <name evidence="2" type="ORF">QP460_005250</name>
</gene>
<evidence type="ECO:0000256" key="1">
    <source>
        <dbReference type="SAM" id="MobiDB-lite"/>
    </source>
</evidence>
<evidence type="ECO:0000313" key="5">
    <source>
        <dbReference type="Proteomes" id="UP000594774"/>
    </source>
</evidence>
<dbReference type="EMBL" id="CP065628">
    <property type="protein sequence ID" value="QPR30871.1"/>
    <property type="molecule type" value="Genomic_DNA"/>
</dbReference>
<dbReference type="EMBL" id="JASOOY020000019">
    <property type="protein sequence ID" value="MEO3716993.1"/>
    <property type="molecule type" value="Genomic_DNA"/>
</dbReference>
<name>A0AAW9SXT9_CORAY</name>
<feature type="compositionally biased region" description="Acidic residues" evidence="1">
    <location>
        <begin position="67"/>
        <end position="76"/>
    </location>
</feature>
<evidence type="ECO:0000313" key="6">
    <source>
        <dbReference type="Proteomes" id="UP000595198"/>
    </source>
</evidence>
<reference evidence="2" key="3">
    <citation type="submission" date="2024-05" db="EMBL/GenBank/DDBJ databases">
        <authorList>
            <person name="Wolfe A."/>
        </authorList>
    </citation>
    <scope>NUCLEOTIDE SEQUENCE</scope>
    <source>
        <strain evidence="2">UMB1064</strain>
    </source>
</reference>